<evidence type="ECO:0000256" key="1">
    <source>
        <dbReference type="SAM" id="MobiDB-lite"/>
    </source>
</evidence>
<evidence type="ECO:0000313" key="2">
    <source>
        <dbReference type="EMBL" id="RHZ84687.1"/>
    </source>
</evidence>
<feature type="compositionally biased region" description="Acidic residues" evidence="1">
    <location>
        <begin position="50"/>
        <end position="67"/>
    </location>
</feature>
<dbReference type="OrthoDB" id="2438260at2759"/>
<name>A0A397JAZ5_9GLOM</name>
<reference evidence="2 3" key="1">
    <citation type="submission" date="2018-08" db="EMBL/GenBank/DDBJ databases">
        <title>Genome and evolution of the arbuscular mycorrhizal fungus Diversispora epigaea (formerly Glomus versiforme) and its bacterial endosymbionts.</title>
        <authorList>
            <person name="Sun X."/>
            <person name="Fei Z."/>
            <person name="Harrison M."/>
        </authorList>
    </citation>
    <scope>NUCLEOTIDE SEQUENCE [LARGE SCALE GENOMIC DNA]</scope>
    <source>
        <strain evidence="2 3">IT104</strain>
    </source>
</reference>
<keyword evidence="3" id="KW-1185">Reference proteome</keyword>
<feature type="compositionally biased region" description="Basic and acidic residues" evidence="1">
    <location>
        <begin position="113"/>
        <end position="144"/>
    </location>
</feature>
<protein>
    <submittedName>
        <fullName evidence="2">Uncharacterized protein</fullName>
    </submittedName>
</protein>
<dbReference type="AlphaFoldDB" id="A0A397JAZ5"/>
<evidence type="ECO:0000313" key="3">
    <source>
        <dbReference type="Proteomes" id="UP000266861"/>
    </source>
</evidence>
<gene>
    <name evidence="2" type="ORF">Glove_78g182</name>
</gene>
<sequence>MHIAWGVAITQLFLNPDVKGIMISENLLKKQIKINFRKLQQKRPLRPEEGELDAEETSEEESEEEGEEGKSPKRRKTSRGHVPSSGRAPSPGRVSRPLTSPSRLLPEFFDNEGEGRQRAREGRRESRRQHSQEGWRESRQRSGEEEGDTTGGDTECAEIVVEQLKCVI</sequence>
<dbReference type="Proteomes" id="UP000266861">
    <property type="component" value="Unassembled WGS sequence"/>
</dbReference>
<feature type="region of interest" description="Disordered" evidence="1">
    <location>
        <begin position="40"/>
        <end position="156"/>
    </location>
</feature>
<comment type="caution">
    <text evidence="2">The sequence shown here is derived from an EMBL/GenBank/DDBJ whole genome shotgun (WGS) entry which is preliminary data.</text>
</comment>
<organism evidence="2 3">
    <name type="scientific">Diversispora epigaea</name>
    <dbReference type="NCBI Taxonomy" id="1348612"/>
    <lineage>
        <taxon>Eukaryota</taxon>
        <taxon>Fungi</taxon>
        <taxon>Fungi incertae sedis</taxon>
        <taxon>Mucoromycota</taxon>
        <taxon>Glomeromycotina</taxon>
        <taxon>Glomeromycetes</taxon>
        <taxon>Diversisporales</taxon>
        <taxon>Diversisporaceae</taxon>
        <taxon>Diversispora</taxon>
    </lineage>
</organism>
<dbReference type="EMBL" id="PQFF01000074">
    <property type="protein sequence ID" value="RHZ84687.1"/>
    <property type="molecule type" value="Genomic_DNA"/>
</dbReference>
<accession>A0A397JAZ5</accession>
<proteinExistence type="predicted"/>